<protein>
    <submittedName>
        <fullName evidence="2">Uncharacterized protein</fullName>
    </submittedName>
</protein>
<keyword evidence="1" id="KW-0732">Signal</keyword>
<organism evidence="2 3">
    <name type="scientific">Ceratodon purpureus</name>
    <name type="common">Fire moss</name>
    <name type="synonym">Dicranum purpureum</name>
    <dbReference type="NCBI Taxonomy" id="3225"/>
    <lineage>
        <taxon>Eukaryota</taxon>
        <taxon>Viridiplantae</taxon>
        <taxon>Streptophyta</taxon>
        <taxon>Embryophyta</taxon>
        <taxon>Bryophyta</taxon>
        <taxon>Bryophytina</taxon>
        <taxon>Bryopsida</taxon>
        <taxon>Dicranidae</taxon>
        <taxon>Pseudoditrichales</taxon>
        <taxon>Ditrichaceae</taxon>
        <taxon>Ceratodon</taxon>
    </lineage>
</organism>
<name>A0A8T0HDH8_CERPU</name>
<keyword evidence="3" id="KW-1185">Reference proteome</keyword>
<evidence type="ECO:0000313" key="2">
    <source>
        <dbReference type="EMBL" id="KAG0568717.1"/>
    </source>
</evidence>
<dbReference type="Proteomes" id="UP000822688">
    <property type="component" value="Chromosome 6"/>
</dbReference>
<evidence type="ECO:0000256" key="1">
    <source>
        <dbReference type="SAM" id="SignalP"/>
    </source>
</evidence>
<reference evidence="2 3" key="1">
    <citation type="submission" date="2020-06" db="EMBL/GenBank/DDBJ databases">
        <title>WGS assembly of Ceratodon purpureus strain R40.</title>
        <authorList>
            <person name="Carey S.B."/>
            <person name="Jenkins J."/>
            <person name="Shu S."/>
            <person name="Lovell J.T."/>
            <person name="Sreedasyam A."/>
            <person name="Maumus F."/>
            <person name="Tiley G.P."/>
            <person name="Fernandez-Pozo N."/>
            <person name="Barry K."/>
            <person name="Chen C."/>
            <person name="Wang M."/>
            <person name="Lipzen A."/>
            <person name="Daum C."/>
            <person name="Saski C.A."/>
            <person name="Payton A.C."/>
            <person name="Mcbreen J.C."/>
            <person name="Conrad R.E."/>
            <person name="Kollar L.M."/>
            <person name="Olsson S."/>
            <person name="Huttunen S."/>
            <person name="Landis J.B."/>
            <person name="Wickett N.J."/>
            <person name="Johnson M.G."/>
            <person name="Rensing S.A."/>
            <person name="Grimwood J."/>
            <person name="Schmutz J."/>
            <person name="Mcdaniel S.F."/>
        </authorList>
    </citation>
    <scope>NUCLEOTIDE SEQUENCE [LARGE SCALE GENOMIC DNA]</scope>
    <source>
        <strain evidence="2 3">R40</strain>
    </source>
</reference>
<comment type="caution">
    <text evidence="2">The sequence shown here is derived from an EMBL/GenBank/DDBJ whole genome shotgun (WGS) entry which is preliminary data.</text>
</comment>
<proteinExistence type="predicted"/>
<dbReference type="OrthoDB" id="10585342at2759"/>
<dbReference type="EMBL" id="CM026427">
    <property type="protein sequence ID" value="KAG0568717.1"/>
    <property type="molecule type" value="Genomic_DNA"/>
</dbReference>
<evidence type="ECO:0000313" key="3">
    <source>
        <dbReference type="Proteomes" id="UP000822688"/>
    </source>
</evidence>
<accession>A0A8T0HDH8</accession>
<feature type="chain" id="PRO_5035729837" evidence="1">
    <location>
        <begin position="29"/>
        <end position="90"/>
    </location>
</feature>
<dbReference type="AlphaFoldDB" id="A0A8T0HDH8"/>
<gene>
    <name evidence="2" type="ORF">KC19_6G040900</name>
</gene>
<feature type="signal peptide" evidence="1">
    <location>
        <begin position="1"/>
        <end position="28"/>
    </location>
</feature>
<sequence length="90" mass="9540">MAYRRSSLALLCVCSVLLVLLMADVTVAVDVQEQQPATGVTGSTEKFYLRGNLAGASTGEATDESFDSFARRELGDYGKNPAGSNCKVNC</sequence>